<evidence type="ECO:0000256" key="5">
    <source>
        <dbReference type="ARBA" id="ARBA00022837"/>
    </source>
</evidence>
<dbReference type="GO" id="GO:0005509">
    <property type="term" value="F:calcium ion binding"/>
    <property type="evidence" value="ECO:0007669"/>
    <property type="project" value="UniProtKB-UniRule"/>
</dbReference>
<evidence type="ECO:0000259" key="10">
    <source>
        <dbReference type="PROSITE" id="PS50268"/>
    </source>
</evidence>
<dbReference type="Pfam" id="PF00028">
    <property type="entry name" value="Cadherin"/>
    <property type="match status" value="1"/>
</dbReference>
<evidence type="ECO:0000313" key="12">
    <source>
        <dbReference type="Proteomes" id="UP000593571"/>
    </source>
</evidence>
<evidence type="ECO:0000256" key="6">
    <source>
        <dbReference type="ARBA" id="ARBA00022989"/>
    </source>
</evidence>
<dbReference type="PANTHER" id="PTHR24027:SF422">
    <property type="entry name" value="CADHERIN DOMAIN-CONTAINING PROTEIN"/>
    <property type="match status" value="1"/>
</dbReference>
<keyword evidence="5 8" id="KW-0106">Calcium</keyword>
<keyword evidence="12" id="KW-1185">Reference proteome</keyword>
<reference evidence="11 12" key="1">
    <citation type="journal article" date="2020" name="Nature">
        <title>Six reference-quality genomes reveal evolution of bat adaptations.</title>
        <authorList>
            <person name="Jebb D."/>
            <person name="Huang Z."/>
            <person name="Pippel M."/>
            <person name="Hughes G.M."/>
            <person name="Lavrichenko K."/>
            <person name="Devanna P."/>
            <person name="Winkler S."/>
            <person name="Jermiin L.S."/>
            <person name="Skirmuntt E.C."/>
            <person name="Katzourakis A."/>
            <person name="Burkitt-Gray L."/>
            <person name="Ray D.A."/>
            <person name="Sullivan K.A.M."/>
            <person name="Roscito J.G."/>
            <person name="Kirilenko B.M."/>
            <person name="Davalos L.M."/>
            <person name="Corthals A.P."/>
            <person name="Power M.L."/>
            <person name="Jones G."/>
            <person name="Ransome R.D."/>
            <person name="Dechmann D.K.N."/>
            <person name="Locatelli A.G."/>
            <person name="Puechmaille S.J."/>
            <person name="Fedrigo O."/>
            <person name="Jarvis E.D."/>
            <person name="Hiller M."/>
            <person name="Vernes S.C."/>
            <person name="Myers E.W."/>
            <person name="Teeling E.C."/>
        </authorList>
    </citation>
    <scope>NUCLEOTIDE SEQUENCE [LARGE SCALE GENOMIC DNA]</scope>
    <source>
        <strain evidence="11">MRouAeg1</strain>
        <tissue evidence="11">Muscle</tissue>
    </source>
</reference>
<keyword evidence="2" id="KW-0812">Transmembrane</keyword>
<dbReference type="GO" id="GO:0016477">
    <property type="term" value="P:cell migration"/>
    <property type="evidence" value="ECO:0007669"/>
    <property type="project" value="TreeGrafter"/>
</dbReference>
<dbReference type="PANTHER" id="PTHR24027">
    <property type="entry name" value="CADHERIN-23"/>
    <property type="match status" value="1"/>
</dbReference>
<proteinExistence type="predicted"/>
<dbReference type="GO" id="GO:0007043">
    <property type="term" value="P:cell-cell junction assembly"/>
    <property type="evidence" value="ECO:0007669"/>
    <property type="project" value="TreeGrafter"/>
</dbReference>
<accession>A0A7J8CEN1</accession>
<comment type="caution">
    <text evidence="11">The sequence shown here is derived from an EMBL/GenBank/DDBJ whole genome shotgun (WGS) entry which is preliminary data.</text>
</comment>
<organism evidence="11 12">
    <name type="scientific">Rousettus aegyptiacus</name>
    <name type="common">Egyptian fruit bat</name>
    <name type="synonym">Pteropus aegyptiacus</name>
    <dbReference type="NCBI Taxonomy" id="9407"/>
    <lineage>
        <taxon>Eukaryota</taxon>
        <taxon>Metazoa</taxon>
        <taxon>Chordata</taxon>
        <taxon>Craniata</taxon>
        <taxon>Vertebrata</taxon>
        <taxon>Euteleostomi</taxon>
        <taxon>Mammalia</taxon>
        <taxon>Eutheria</taxon>
        <taxon>Laurasiatheria</taxon>
        <taxon>Chiroptera</taxon>
        <taxon>Yinpterochiroptera</taxon>
        <taxon>Pteropodoidea</taxon>
        <taxon>Pteropodidae</taxon>
        <taxon>Rousettinae</taxon>
        <taxon>Rousettus</taxon>
    </lineage>
</organism>
<evidence type="ECO:0000256" key="8">
    <source>
        <dbReference type="PROSITE-ProRule" id="PRU00043"/>
    </source>
</evidence>
<keyword evidence="4" id="KW-0677">Repeat</keyword>
<protein>
    <submittedName>
        <fullName evidence="11">Cadherin 16</fullName>
    </submittedName>
</protein>
<dbReference type="FunFam" id="2.60.40.60:FF:000240">
    <property type="entry name" value="Cadherin 16"/>
    <property type="match status" value="1"/>
</dbReference>
<evidence type="ECO:0000256" key="9">
    <source>
        <dbReference type="SAM" id="SignalP"/>
    </source>
</evidence>
<dbReference type="SMART" id="SM00112">
    <property type="entry name" value="CA"/>
    <property type="match status" value="1"/>
</dbReference>
<dbReference type="EMBL" id="JACASE010000014">
    <property type="protein sequence ID" value="KAF6409301.1"/>
    <property type="molecule type" value="Genomic_DNA"/>
</dbReference>
<dbReference type="PRINTS" id="PR00205">
    <property type="entry name" value="CADHERIN"/>
</dbReference>
<dbReference type="SUPFAM" id="SSF49313">
    <property type="entry name" value="Cadherin-like"/>
    <property type="match status" value="1"/>
</dbReference>
<dbReference type="PROSITE" id="PS50268">
    <property type="entry name" value="CADHERIN_2"/>
    <property type="match status" value="1"/>
</dbReference>
<dbReference type="Proteomes" id="UP000593571">
    <property type="component" value="Unassembled WGS sequence"/>
</dbReference>
<keyword evidence="3 9" id="KW-0732">Signal</keyword>
<keyword evidence="7" id="KW-0472">Membrane</keyword>
<feature type="chain" id="PRO_5029818767" evidence="9">
    <location>
        <begin position="21"/>
        <end position="175"/>
    </location>
</feature>
<dbReference type="GO" id="GO:0005912">
    <property type="term" value="C:adherens junction"/>
    <property type="evidence" value="ECO:0007669"/>
    <property type="project" value="TreeGrafter"/>
</dbReference>
<dbReference type="AlphaFoldDB" id="A0A7J8CEN1"/>
<dbReference type="GO" id="GO:0016339">
    <property type="term" value="P:calcium-dependent cell-cell adhesion via plasma membrane cell adhesion molecules"/>
    <property type="evidence" value="ECO:0007669"/>
    <property type="project" value="TreeGrafter"/>
</dbReference>
<feature type="signal peptide" evidence="9">
    <location>
        <begin position="1"/>
        <end position="20"/>
    </location>
</feature>
<dbReference type="CDD" id="cd11304">
    <property type="entry name" value="Cadherin_repeat"/>
    <property type="match status" value="1"/>
</dbReference>
<dbReference type="InterPro" id="IPR002126">
    <property type="entry name" value="Cadherin-like_dom"/>
</dbReference>
<dbReference type="GO" id="GO:0016342">
    <property type="term" value="C:catenin complex"/>
    <property type="evidence" value="ECO:0007669"/>
    <property type="project" value="TreeGrafter"/>
</dbReference>
<evidence type="ECO:0000256" key="3">
    <source>
        <dbReference type="ARBA" id="ARBA00022729"/>
    </source>
</evidence>
<evidence type="ECO:0000256" key="7">
    <source>
        <dbReference type="ARBA" id="ARBA00023136"/>
    </source>
</evidence>
<evidence type="ECO:0000313" key="11">
    <source>
        <dbReference type="EMBL" id="KAF6409301.1"/>
    </source>
</evidence>
<keyword evidence="6" id="KW-1133">Transmembrane helix</keyword>
<dbReference type="GO" id="GO:0044331">
    <property type="term" value="P:cell-cell adhesion mediated by cadherin"/>
    <property type="evidence" value="ECO:0007669"/>
    <property type="project" value="TreeGrafter"/>
</dbReference>
<feature type="domain" description="Cadherin" evidence="10">
    <location>
        <begin position="69"/>
        <end position="126"/>
    </location>
</feature>
<evidence type="ECO:0000256" key="2">
    <source>
        <dbReference type="ARBA" id="ARBA00022692"/>
    </source>
</evidence>
<dbReference type="GO" id="GO:0034332">
    <property type="term" value="P:adherens junction organization"/>
    <property type="evidence" value="ECO:0007669"/>
    <property type="project" value="TreeGrafter"/>
</dbReference>
<evidence type="ECO:0000256" key="1">
    <source>
        <dbReference type="ARBA" id="ARBA00004167"/>
    </source>
</evidence>
<dbReference type="GO" id="GO:0045296">
    <property type="term" value="F:cadherin binding"/>
    <property type="evidence" value="ECO:0007669"/>
    <property type="project" value="TreeGrafter"/>
</dbReference>
<sequence>MVPAWLWLLCLYFPQAFPEAQPTELYVEVPENYGGNFPLYLTKLPLPHGEAEGKIVLSGNLGMAAKGPFAVDPESGFLLVTKALDREEQAEYQLQVTLETEDEHVLWGPQPMLVRVKDENDQVPHFSQAIYRIQLSQGTRPVCPLHTFQVSPSSSLRLRTGMSQAQPTRIFDSTS</sequence>
<dbReference type="GO" id="GO:0007156">
    <property type="term" value="P:homophilic cell adhesion via plasma membrane adhesion molecules"/>
    <property type="evidence" value="ECO:0007669"/>
    <property type="project" value="InterPro"/>
</dbReference>
<dbReference type="GO" id="GO:0000902">
    <property type="term" value="P:cell morphogenesis"/>
    <property type="evidence" value="ECO:0007669"/>
    <property type="project" value="TreeGrafter"/>
</dbReference>
<gene>
    <name evidence="11" type="ORF">HJG63_002548</name>
</gene>
<dbReference type="Gene3D" id="2.60.40.60">
    <property type="entry name" value="Cadherins"/>
    <property type="match status" value="1"/>
</dbReference>
<dbReference type="InterPro" id="IPR039808">
    <property type="entry name" value="Cadherin"/>
</dbReference>
<comment type="subcellular location">
    <subcellularLocation>
        <location evidence="1">Membrane</location>
        <topology evidence="1">Single-pass membrane protein</topology>
    </subcellularLocation>
</comment>
<name>A0A7J8CEN1_ROUAE</name>
<dbReference type="InterPro" id="IPR015919">
    <property type="entry name" value="Cadherin-like_sf"/>
</dbReference>
<dbReference type="GO" id="GO:0008013">
    <property type="term" value="F:beta-catenin binding"/>
    <property type="evidence" value="ECO:0007669"/>
    <property type="project" value="TreeGrafter"/>
</dbReference>
<evidence type="ECO:0000256" key="4">
    <source>
        <dbReference type="ARBA" id="ARBA00022737"/>
    </source>
</evidence>